<dbReference type="InParanoid" id="S8EKT4"/>
<keyword evidence="9" id="KW-0472">Membrane</keyword>
<evidence type="ECO:0000256" key="9">
    <source>
        <dbReference type="SAM" id="Phobius"/>
    </source>
</evidence>
<dbReference type="GO" id="GO:0004497">
    <property type="term" value="F:monooxygenase activity"/>
    <property type="evidence" value="ECO:0007669"/>
    <property type="project" value="UniProtKB-KW"/>
</dbReference>
<keyword evidence="8" id="KW-0503">Monooxygenase</keyword>
<evidence type="ECO:0000313" key="11">
    <source>
        <dbReference type="Proteomes" id="UP000015241"/>
    </source>
</evidence>
<dbReference type="Gene3D" id="1.10.630.10">
    <property type="entry name" value="Cytochrome P450"/>
    <property type="match status" value="1"/>
</dbReference>
<organism evidence="10 11">
    <name type="scientific">Fomitopsis schrenkii</name>
    <name type="common">Brown rot fungus</name>
    <dbReference type="NCBI Taxonomy" id="2126942"/>
    <lineage>
        <taxon>Eukaryota</taxon>
        <taxon>Fungi</taxon>
        <taxon>Dikarya</taxon>
        <taxon>Basidiomycota</taxon>
        <taxon>Agaricomycotina</taxon>
        <taxon>Agaricomycetes</taxon>
        <taxon>Polyporales</taxon>
        <taxon>Fomitopsis</taxon>
    </lineage>
</organism>
<keyword evidence="5" id="KW-0479">Metal-binding</keyword>
<dbReference type="PANTHER" id="PTHR24305">
    <property type="entry name" value="CYTOCHROME P450"/>
    <property type="match status" value="1"/>
</dbReference>
<evidence type="ECO:0000256" key="1">
    <source>
        <dbReference type="ARBA" id="ARBA00001971"/>
    </source>
</evidence>
<evidence type="ECO:0000256" key="5">
    <source>
        <dbReference type="ARBA" id="ARBA00022723"/>
    </source>
</evidence>
<protein>
    <recommendedName>
        <fullName evidence="12">Cytochrome P450</fullName>
    </recommendedName>
</protein>
<gene>
    <name evidence="10" type="ORF">FOMPIDRAFT_1111194</name>
</gene>
<evidence type="ECO:0000256" key="2">
    <source>
        <dbReference type="ARBA" id="ARBA00005179"/>
    </source>
</evidence>
<keyword evidence="11" id="KW-1185">Reference proteome</keyword>
<feature type="transmembrane region" description="Helical" evidence="9">
    <location>
        <begin position="16"/>
        <end position="36"/>
    </location>
</feature>
<evidence type="ECO:0000256" key="4">
    <source>
        <dbReference type="ARBA" id="ARBA00022617"/>
    </source>
</evidence>
<reference evidence="10 11" key="1">
    <citation type="journal article" date="2012" name="Science">
        <title>The Paleozoic origin of enzymatic lignin decomposition reconstructed from 31 fungal genomes.</title>
        <authorList>
            <person name="Floudas D."/>
            <person name="Binder M."/>
            <person name="Riley R."/>
            <person name="Barry K."/>
            <person name="Blanchette R.A."/>
            <person name="Henrissat B."/>
            <person name="Martinez A.T."/>
            <person name="Otillar R."/>
            <person name="Spatafora J.W."/>
            <person name="Yadav J.S."/>
            <person name="Aerts A."/>
            <person name="Benoit I."/>
            <person name="Boyd A."/>
            <person name="Carlson A."/>
            <person name="Copeland A."/>
            <person name="Coutinho P.M."/>
            <person name="de Vries R.P."/>
            <person name="Ferreira P."/>
            <person name="Findley K."/>
            <person name="Foster B."/>
            <person name="Gaskell J."/>
            <person name="Glotzer D."/>
            <person name="Gorecki P."/>
            <person name="Heitman J."/>
            <person name="Hesse C."/>
            <person name="Hori C."/>
            <person name="Igarashi K."/>
            <person name="Jurgens J.A."/>
            <person name="Kallen N."/>
            <person name="Kersten P."/>
            <person name="Kohler A."/>
            <person name="Kuees U."/>
            <person name="Kumar T.K.A."/>
            <person name="Kuo A."/>
            <person name="LaButti K."/>
            <person name="Larrondo L.F."/>
            <person name="Lindquist E."/>
            <person name="Ling A."/>
            <person name="Lombard V."/>
            <person name="Lucas S."/>
            <person name="Lundell T."/>
            <person name="Martin R."/>
            <person name="McLaughlin D.J."/>
            <person name="Morgenstern I."/>
            <person name="Morin E."/>
            <person name="Murat C."/>
            <person name="Nagy L.G."/>
            <person name="Nolan M."/>
            <person name="Ohm R.A."/>
            <person name="Patyshakuliyeva A."/>
            <person name="Rokas A."/>
            <person name="Ruiz-Duenas F.J."/>
            <person name="Sabat G."/>
            <person name="Salamov A."/>
            <person name="Samejima M."/>
            <person name="Schmutz J."/>
            <person name="Slot J.C."/>
            <person name="St John F."/>
            <person name="Stenlid J."/>
            <person name="Sun H."/>
            <person name="Sun S."/>
            <person name="Syed K."/>
            <person name="Tsang A."/>
            <person name="Wiebenga A."/>
            <person name="Young D."/>
            <person name="Pisabarro A."/>
            <person name="Eastwood D.C."/>
            <person name="Martin F."/>
            <person name="Cullen D."/>
            <person name="Grigoriev I.V."/>
            <person name="Hibbett D.S."/>
        </authorList>
    </citation>
    <scope>NUCLEOTIDE SEQUENCE</scope>
    <source>
        <strain evidence="11">FP-58527</strain>
    </source>
</reference>
<comment type="cofactor">
    <cofactor evidence="1">
        <name>heme</name>
        <dbReference type="ChEBI" id="CHEBI:30413"/>
    </cofactor>
</comment>
<dbReference type="AlphaFoldDB" id="S8EKT4"/>
<dbReference type="GO" id="GO:0016705">
    <property type="term" value="F:oxidoreductase activity, acting on paired donors, with incorporation or reduction of molecular oxygen"/>
    <property type="evidence" value="ECO:0007669"/>
    <property type="project" value="InterPro"/>
</dbReference>
<name>S8EKT4_FOMSC</name>
<keyword evidence="4" id="KW-0349">Heme</keyword>
<evidence type="ECO:0000313" key="10">
    <source>
        <dbReference type="EMBL" id="EPT05697.1"/>
    </source>
</evidence>
<proteinExistence type="inferred from homology"/>
<dbReference type="eggNOG" id="KOG0158">
    <property type="taxonomic scope" value="Eukaryota"/>
</dbReference>
<dbReference type="GO" id="GO:0020037">
    <property type="term" value="F:heme binding"/>
    <property type="evidence" value="ECO:0007669"/>
    <property type="project" value="InterPro"/>
</dbReference>
<sequence length="156" mass="17757">MSIVQQLTNFTRGNPLLVLAALPVVLVVAKVVHYLVDSSDLRSYPGPFLAKFTDAWIFWTVSRNRWSRSVEDAHIKYGPIVRIAPNHISIDDPKALAMVYGHSTGFMKSNWYDIFAAFSVSNIFDTRSRSEHARKRRMEAHMFAPQSIRAVEPISH</sequence>
<evidence type="ECO:0000256" key="8">
    <source>
        <dbReference type="ARBA" id="ARBA00023033"/>
    </source>
</evidence>
<accession>S8EKT4</accession>
<keyword evidence="6" id="KW-0560">Oxidoreductase</keyword>
<dbReference type="OrthoDB" id="2800983at2759"/>
<dbReference type="InterPro" id="IPR036396">
    <property type="entry name" value="Cyt_P450_sf"/>
</dbReference>
<evidence type="ECO:0008006" key="12">
    <source>
        <dbReference type="Google" id="ProtNLM"/>
    </source>
</evidence>
<dbReference type="EMBL" id="KE504123">
    <property type="protein sequence ID" value="EPT05697.1"/>
    <property type="molecule type" value="Genomic_DNA"/>
</dbReference>
<dbReference type="HOGENOM" id="CLU_095746_1_1_1"/>
<dbReference type="Proteomes" id="UP000015241">
    <property type="component" value="Unassembled WGS sequence"/>
</dbReference>
<keyword evidence="9" id="KW-1133">Transmembrane helix</keyword>
<dbReference type="SUPFAM" id="SSF48264">
    <property type="entry name" value="Cytochrome P450"/>
    <property type="match status" value="1"/>
</dbReference>
<dbReference type="PANTHER" id="PTHR24305:SF29">
    <property type="entry name" value="BENZOATE-PARA-HYDROXYLASE"/>
    <property type="match status" value="1"/>
</dbReference>
<evidence type="ECO:0000256" key="7">
    <source>
        <dbReference type="ARBA" id="ARBA00023004"/>
    </source>
</evidence>
<dbReference type="STRING" id="743788.S8EKT4"/>
<keyword evidence="9" id="KW-0812">Transmembrane</keyword>
<comment type="similarity">
    <text evidence="3">Belongs to the cytochrome P450 family.</text>
</comment>
<evidence type="ECO:0000256" key="6">
    <source>
        <dbReference type="ARBA" id="ARBA00023002"/>
    </source>
</evidence>
<keyword evidence="7" id="KW-0408">Iron</keyword>
<dbReference type="GO" id="GO:0005506">
    <property type="term" value="F:iron ion binding"/>
    <property type="evidence" value="ECO:0007669"/>
    <property type="project" value="InterPro"/>
</dbReference>
<dbReference type="InterPro" id="IPR050121">
    <property type="entry name" value="Cytochrome_P450_monoxygenase"/>
</dbReference>
<comment type="pathway">
    <text evidence="2">Secondary metabolite biosynthesis.</text>
</comment>
<evidence type="ECO:0000256" key="3">
    <source>
        <dbReference type="ARBA" id="ARBA00010617"/>
    </source>
</evidence>